<evidence type="ECO:0000313" key="1">
    <source>
        <dbReference type="EMBL" id="KAA2219167.1"/>
    </source>
</evidence>
<dbReference type="RefSeq" id="WP_154917637.1">
    <property type="nucleotide sequence ID" value="NZ_VUOE01000001.1"/>
</dbReference>
<dbReference type="AlphaFoldDB" id="A0A5B2TXU2"/>
<dbReference type="PROSITE" id="PS51257">
    <property type="entry name" value="PROKAR_LIPOPROTEIN"/>
    <property type="match status" value="1"/>
</dbReference>
<dbReference type="PANTHER" id="PTHR42754">
    <property type="entry name" value="ENDOGLUCANASE"/>
    <property type="match status" value="1"/>
</dbReference>
<comment type="caution">
    <text evidence="1">The sequence shown here is derived from an EMBL/GenBank/DDBJ whole genome shotgun (WGS) entry which is preliminary data.</text>
</comment>
<sequence>MSRYLWYIGALLIFSCSTDLGNEPLSVSESNFEGKVEYIKNFGGSGEDTGQAIIQTSDGGYAILGFTNSVDGGILDKELEVNDYWLLKLDANGNLQWNKTYGGSKDDRGQSLVQTFDGGFALTGYAMSDDGDGSVNKGFHDNWILKLNASGEVEWEKSFGFSGHDHSYDILQTADGGFFFTGFLDITSARADGNTEKFNTLTRHGVGEFWGTKIDDKGSLQWRGYFGGTNNDRSHAVVPSEDGGFVMAGFSESDDFDISSTRGSYDFWLVKVDALGNFVWERSFGGTGIEISYDIANTLDGGYVVAGNTFSTDGDIGENKGESDIWLVKVDASGKLVWERTYGGSGFDAAQAVIASTDGGYYVLGNSKSTDQDATVNAGENDIWLIKTDGSGNLVWQKSFGGSNIDFGFDLVESADGSIVLVGETISADLPGISNKGKSDLVLIKLR</sequence>
<evidence type="ECO:0000313" key="2">
    <source>
        <dbReference type="Proteomes" id="UP000323188"/>
    </source>
</evidence>
<proteinExistence type="predicted"/>
<gene>
    <name evidence="1" type="ORF">F0361_06025</name>
</gene>
<protein>
    <recommendedName>
        <fullName evidence="3">Bulb-type lectin domain-containing protein</fullName>
    </recommendedName>
</protein>
<evidence type="ECO:0008006" key="3">
    <source>
        <dbReference type="Google" id="ProtNLM"/>
    </source>
</evidence>
<dbReference type="EMBL" id="VUOE01000001">
    <property type="protein sequence ID" value="KAA2219167.1"/>
    <property type="molecule type" value="Genomic_DNA"/>
</dbReference>
<organism evidence="1 2">
    <name type="scientific">Maribacter flavus</name>
    <dbReference type="NCBI Taxonomy" id="1658664"/>
    <lineage>
        <taxon>Bacteria</taxon>
        <taxon>Pseudomonadati</taxon>
        <taxon>Bacteroidota</taxon>
        <taxon>Flavobacteriia</taxon>
        <taxon>Flavobacteriales</taxon>
        <taxon>Flavobacteriaceae</taxon>
        <taxon>Maribacter</taxon>
    </lineage>
</organism>
<reference evidence="1 2" key="1">
    <citation type="submission" date="2019-09" db="EMBL/GenBank/DDBJ databases">
        <authorList>
            <person name="Khan S.A."/>
            <person name="Jeon C.O."/>
            <person name="Chun B.H."/>
            <person name="Jeong S.E."/>
        </authorList>
    </citation>
    <scope>NUCLEOTIDE SEQUENCE [LARGE SCALE GENOMIC DNA]</scope>
    <source>
        <strain evidence="1 2">KCTC 42508</strain>
    </source>
</reference>
<dbReference type="PANTHER" id="PTHR42754:SF1">
    <property type="entry name" value="LIPOPROTEIN"/>
    <property type="match status" value="1"/>
</dbReference>
<accession>A0A5B2TXU2</accession>
<dbReference type="Proteomes" id="UP000323188">
    <property type="component" value="Unassembled WGS sequence"/>
</dbReference>
<name>A0A5B2TXU2_9FLAO</name>